<accession>A0A0C2SY23</accession>
<feature type="compositionally biased region" description="Low complexity" evidence="1">
    <location>
        <begin position="168"/>
        <end position="185"/>
    </location>
</feature>
<feature type="compositionally biased region" description="Polar residues" evidence="1">
    <location>
        <begin position="128"/>
        <end position="139"/>
    </location>
</feature>
<reference evidence="2 3" key="1">
    <citation type="submission" date="2014-04" db="EMBL/GenBank/DDBJ databases">
        <title>Evolutionary Origins and Diversification of the Mycorrhizal Mutualists.</title>
        <authorList>
            <consortium name="DOE Joint Genome Institute"/>
            <consortium name="Mycorrhizal Genomics Consortium"/>
            <person name="Kohler A."/>
            <person name="Kuo A."/>
            <person name="Nagy L.G."/>
            <person name="Floudas D."/>
            <person name="Copeland A."/>
            <person name="Barry K.W."/>
            <person name="Cichocki N."/>
            <person name="Veneault-Fourrey C."/>
            <person name="LaButti K."/>
            <person name="Lindquist E.A."/>
            <person name="Lipzen A."/>
            <person name="Lundell T."/>
            <person name="Morin E."/>
            <person name="Murat C."/>
            <person name="Riley R."/>
            <person name="Ohm R."/>
            <person name="Sun H."/>
            <person name="Tunlid A."/>
            <person name="Henrissat B."/>
            <person name="Grigoriev I.V."/>
            <person name="Hibbett D.S."/>
            <person name="Martin F."/>
        </authorList>
    </citation>
    <scope>NUCLEOTIDE SEQUENCE [LARGE SCALE GENOMIC DNA]</scope>
    <source>
        <strain evidence="2 3">Koide BX008</strain>
    </source>
</reference>
<feature type="region of interest" description="Disordered" evidence="1">
    <location>
        <begin position="1"/>
        <end position="101"/>
    </location>
</feature>
<evidence type="ECO:0000313" key="2">
    <source>
        <dbReference type="EMBL" id="KIL68420.1"/>
    </source>
</evidence>
<dbReference type="Proteomes" id="UP000054549">
    <property type="component" value="Unassembled WGS sequence"/>
</dbReference>
<sequence length="331" mass="35952">MGNPDESHPPSHAFHGPLPDENIPPPQGLHGPLPDETPHPSQALHGPLPDEIRPSPQALHGPIPSETPPPPLLALHGPLPDETDPAWAPAATEEHMISRRSADDSFMSIFNWIRKRFNRRTNRPDSAGATSHSRSATFPRSNHRSSRLHLRDLEKGTSAATGAIDVQSPTTASADTTPASHTSADLKPAPDYAKMGETSSGSSNDPVLGHVTKVKDFIRQVNDLPWASTERVTIDYYPGQSKKRSPVQPRTLQAKGPRHVRSWYSERTSGLLPFTVVSPPTPLTASHETVDQEVQLRDDTADASHPQGYVPPAAQQQLASQYADFAVHTLS</sequence>
<name>A0A0C2SY23_AMAMK</name>
<dbReference type="EMBL" id="KN818228">
    <property type="protein sequence ID" value="KIL68420.1"/>
    <property type="molecule type" value="Genomic_DNA"/>
</dbReference>
<proteinExistence type="predicted"/>
<feature type="compositionally biased region" description="Basic and acidic residues" evidence="1">
    <location>
        <begin position="92"/>
        <end position="101"/>
    </location>
</feature>
<feature type="region of interest" description="Disordered" evidence="1">
    <location>
        <begin position="121"/>
        <end position="207"/>
    </location>
</feature>
<protein>
    <submittedName>
        <fullName evidence="2">Uncharacterized protein</fullName>
    </submittedName>
</protein>
<dbReference type="OrthoDB" id="3244156at2759"/>
<dbReference type="HOGENOM" id="CLU_839287_0_0_1"/>
<gene>
    <name evidence="2" type="ORF">M378DRAFT_176623</name>
</gene>
<dbReference type="InParanoid" id="A0A0C2SY23"/>
<evidence type="ECO:0000313" key="3">
    <source>
        <dbReference type="Proteomes" id="UP000054549"/>
    </source>
</evidence>
<organism evidence="2 3">
    <name type="scientific">Amanita muscaria (strain Koide BX008)</name>
    <dbReference type="NCBI Taxonomy" id="946122"/>
    <lineage>
        <taxon>Eukaryota</taxon>
        <taxon>Fungi</taxon>
        <taxon>Dikarya</taxon>
        <taxon>Basidiomycota</taxon>
        <taxon>Agaricomycotina</taxon>
        <taxon>Agaricomycetes</taxon>
        <taxon>Agaricomycetidae</taxon>
        <taxon>Agaricales</taxon>
        <taxon>Pluteineae</taxon>
        <taxon>Amanitaceae</taxon>
        <taxon>Amanita</taxon>
    </lineage>
</organism>
<feature type="region of interest" description="Disordered" evidence="1">
    <location>
        <begin position="239"/>
        <end position="259"/>
    </location>
</feature>
<keyword evidence="3" id="KW-1185">Reference proteome</keyword>
<evidence type="ECO:0000256" key="1">
    <source>
        <dbReference type="SAM" id="MobiDB-lite"/>
    </source>
</evidence>
<dbReference type="AlphaFoldDB" id="A0A0C2SY23"/>
<dbReference type="STRING" id="946122.A0A0C2SY23"/>